<comment type="cofactor">
    <cofactor evidence="1">
        <name>Ca(2+)</name>
        <dbReference type="ChEBI" id="CHEBI:29108"/>
    </cofactor>
</comment>
<keyword evidence="5" id="KW-1185">Reference proteome</keyword>
<dbReference type="InterPro" id="IPR011013">
    <property type="entry name" value="Gal_mutarotase_sf_dom"/>
</dbReference>
<proteinExistence type="predicted"/>
<dbReference type="CDD" id="cd09024">
    <property type="entry name" value="Aldose_epim_lacX"/>
    <property type="match status" value="1"/>
</dbReference>
<organism evidence="4 5">
    <name type="scientific">Flavobacterium terrae</name>
    <dbReference type="NCBI Taxonomy" id="415425"/>
    <lineage>
        <taxon>Bacteria</taxon>
        <taxon>Pseudomonadati</taxon>
        <taxon>Bacteroidota</taxon>
        <taxon>Flavobacteriia</taxon>
        <taxon>Flavobacteriales</taxon>
        <taxon>Flavobacteriaceae</taxon>
        <taxon>Flavobacterium</taxon>
    </lineage>
</organism>
<evidence type="ECO:0000256" key="2">
    <source>
        <dbReference type="ARBA" id="ARBA00011245"/>
    </source>
</evidence>
<dbReference type="RefSeq" id="WP_073311209.1">
    <property type="nucleotide sequence ID" value="NZ_FQZI01000003.1"/>
</dbReference>
<evidence type="ECO:0000256" key="3">
    <source>
        <dbReference type="ARBA" id="ARBA00022837"/>
    </source>
</evidence>
<dbReference type="InterPro" id="IPR037481">
    <property type="entry name" value="LacX"/>
</dbReference>
<name>A0A1M6F5R9_9FLAO</name>
<comment type="subunit">
    <text evidence="2">Monomer.</text>
</comment>
<dbReference type="InterPro" id="IPR014718">
    <property type="entry name" value="GH-type_carb-bd"/>
</dbReference>
<gene>
    <name evidence="4" type="ORF">SAMN05444363_2149</name>
</gene>
<dbReference type="GO" id="GO:0005975">
    <property type="term" value="P:carbohydrate metabolic process"/>
    <property type="evidence" value="ECO:0007669"/>
    <property type="project" value="InterPro"/>
</dbReference>
<accession>A0A1M6F5R9</accession>
<dbReference type="PANTHER" id="PTHR11122">
    <property type="entry name" value="APOSPORY-ASSOCIATED PROTEIN C-RELATED"/>
    <property type="match status" value="1"/>
</dbReference>
<evidence type="ECO:0000256" key="1">
    <source>
        <dbReference type="ARBA" id="ARBA00001913"/>
    </source>
</evidence>
<reference evidence="5" key="1">
    <citation type="submission" date="2016-11" db="EMBL/GenBank/DDBJ databases">
        <authorList>
            <person name="Varghese N."/>
            <person name="Submissions S."/>
        </authorList>
    </citation>
    <scope>NUCLEOTIDE SEQUENCE [LARGE SCALE GENOMIC DNA]</scope>
    <source>
        <strain evidence="5">DSM 18829</strain>
    </source>
</reference>
<protein>
    <submittedName>
        <fullName evidence="4">Galactose mutarotase</fullName>
    </submittedName>
</protein>
<dbReference type="InterPro" id="IPR008183">
    <property type="entry name" value="Aldose_1/G6P_1-epimerase"/>
</dbReference>
<dbReference type="PANTHER" id="PTHR11122:SF13">
    <property type="entry name" value="GLUCOSE-6-PHOSPHATE 1-EPIMERASE"/>
    <property type="match status" value="1"/>
</dbReference>
<dbReference type="STRING" id="415425.SAMN05444363_2149"/>
<dbReference type="AlphaFoldDB" id="A0A1M6F5R9"/>
<dbReference type="Pfam" id="PF01263">
    <property type="entry name" value="Aldose_epim"/>
    <property type="match status" value="1"/>
</dbReference>
<dbReference type="Gene3D" id="2.70.98.10">
    <property type="match status" value="1"/>
</dbReference>
<keyword evidence="3" id="KW-0106">Calcium</keyword>
<dbReference type="Proteomes" id="UP000184488">
    <property type="component" value="Unassembled WGS sequence"/>
</dbReference>
<evidence type="ECO:0000313" key="5">
    <source>
        <dbReference type="Proteomes" id="UP000184488"/>
    </source>
</evidence>
<dbReference type="OrthoDB" id="9795355at2"/>
<dbReference type="GO" id="GO:0016853">
    <property type="term" value="F:isomerase activity"/>
    <property type="evidence" value="ECO:0007669"/>
    <property type="project" value="InterPro"/>
</dbReference>
<dbReference type="EMBL" id="FQZI01000003">
    <property type="protein sequence ID" value="SHI93021.1"/>
    <property type="molecule type" value="Genomic_DNA"/>
</dbReference>
<dbReference type="SUPFAM" id="SSF74650">
    <property type="entry name" value="Galactose mutarotase-like"/>
    <property type="match status" value="1"/>
</dbReference>
<evidence type="ECO:0000313" key="4">
    <source>
        <dbReference type="EMBL" id="SHI93021.1"/>
    </source>
</evidence>
<sequence length="282" mass="32925">MVHQISYNTISIEVNSQGAELIQFSKGDTKYIWNVDEAFWNKTSPILFPIVGRLKNDCYNLNGKNYNMARHGFARNYDFTLLHKTKNSISFQLNDNEETFSIYPFKFKLILTYTIESYGLKIDYSVTNKSEDTMLFSIGAHPAIKIDTDFENYSILFEKDSLLNCHELENEQFSGQTKHIKLDNNRLNLNYNLFEKDAIVLKKFDSKYLTIYKHNNPLIKISFDNFPHLGIWTKTNAPFICIEPWYGYADNQNSTGELTTKEGMIHLPPNERKDFAILFEIQ</sequence>
<dbReference type="GO" id="GO:0030246">
    <property type="term" value="F:carbohydrate binding"/>
    <property type="evidence" value="ECO:0007669"/>
    <property type="project" value="InterPro"/>
</dbReference>